<gene>
    <name evidence="1" type="ORF">CINCED_3A020024</name>
</gene>
<dbReference type="Proteomes" id="UP000325440">
    <property type="component" value="Unassembled WGS sequence"/>
</dbReference>
<sequence length="52" mass="6041">MEDLVLMGTPVEYTNEDTNYSCCYKTPVTLQYQSKRVYDVMVLMKIQLQLGS</sequence>
<organism evidence="1 2">
    <name type="scientific">Cinara cedri</name>
    <dbReference type="NCBI Taxonomy" id="506608"/>
    <lineage>
        <taxon>Eukaryota</taxon>
        <taxon>Metazoa</taxon>
        <taxon>Ecdysozoa</taxon>
        <taxon>Arthropoda</taxon>
        <taxon>Hexapoda</taxon>
        <taxon>Insecta</taxon>
        <taxon>Pterygota</taxon>
        <taxon>Neoptera</taxon>
        <taxon>Paraneoptera</taxon>
        <taxon>Hemiptera</taxon>
        <taxon>Sternorrhyncha</taxon>
        <taxon>Aphidomorpha</taxon>
        <taxon>Aphidoidea</taxon>
        <taxon>Aphididae</taxon>
        <taxon>Lachninae</taxon>
        <taxon>Cinara</taxon>
    </lineage>
</organism>
<dbReference type="EMBL" id="CABPRJ010000051">
    <property type="protein sequence ID" value="VVC26893.1"/>
    <property type="molecule type" value="Genomic_DNA"/>
</dbReference>
<dbReference type="AlphaFoldDB" id="A0A5E4M3Z4"/>
<accession>A0A5E4M3Z4</accession>
<evidence type="ECO:0000313" key="1">
    <source>
        <dbReference type="EMBL" id="VVC26893.1"/>
    </source>
</evidence>
<protein>
    <submittedName>
        <fullName evidence="1">Uncharacterized protein</fullName>
    </submittedName>
</protein>
<keyword evidence="2" id="KW-1185">Reference proteome</keyword>
<reference evidence="1 2" key="1">
    <citation type="submission" date="2019-08" db="EMBL/GenBank/DDBJ databases">
        <authorList>
            <person name="Alioto T."/>
            <person name="Alioto T."/>
            <person name="Gomez Garrido J."/>
        </authorList>
    </citation>
    <scope>NUCLEOTIDE SEQUENCE [LARGE SCALE GENOMIC DNA]</scope>
</reference>
<evidence type="ECO:0000313" key="2">
    <source>
        <dbReference type="Proteomes" id="UP000325440"/>
    </source>
</evidence>
<name>A0A5E4M3Z4_9HEMI</name>
<proteinExistence type="predicted"/>